<dbReference type="Pfam" id="PF01839">
    <property type="entry name" value="FG-GAP"/>
    <property type="match status" value="1"/>
</dbReference>
<evidence type="ECO:0000256" key="4">
    <source>
        <dbReference type="SAM" id="SignalP"/>
    </source>
</evidence>
<dbReference type="SMART" id="SM00191">
    <property type="entry name" value="Int_alpha"/>
    <property type="match status" value="3"/>
</dbReference>
<organism evidence="5 6">
    <name type="scientific">Methylobacterium gregans</name>
    <dbReference type="NCBI Taxonomy" id="374424"/>
    <lineage>
        <taxon>Bacteria</taxon>
        <taxon>Pseudomonadati</taxon>
        <taxon>Pseudomonadota</taxon>
        <taxon>Alphaproteobacteria</taxon>
        <taxon>Hyphomicrobiales</taxon>
        <taxon>Methylobacteriaceae</taxon>
        <taxon>Methylobacterium</taxon>
    </lineage>
</organism>
<feature type="signal peptide" evidence="4">
    <location>
        <begin position="1"/>
        <end position="26"/>
    </location>
</feature>
<gene>
    <name evidence="5" type="ORF">NBEOAGPD_5171</name>
</gene>
<name>A0AA37MCX8_9HYPH</name>
<keyword evidence="2" id="KW-0677">Repeat</keyword>
<reference evidence="5" key="2">
    <citation type="submission" date="2021-08" db="EMBL/GenBank/DDBJ databases">
        <authorList>
            <person name="Tani A."/>
            <person name="Ola A."/>
            <person name="Ogura Y."/>
            <person name="Katsura K."/>
            <person name="Hayashi T."/>
        </authorList>
    </citation>
    <scope>NUCLEOTIDE SEQUENCE</scope>
    <source>
        <strain evidence="5">NBRC 103626</strain>
    </source>
</reference>
<dbReference type="InterPro" id="IPR013519">
    <property type="entry name" value="Int_alpha_beta-p"/>
</dbReference>
<dbReference type="AlphaFoldDB" id="A0AA37MCX8"/>
<evidence type="ECO:0008006" key="7">
    <source>
        <dbReference type="Google" id="ProtNLM"/>
    </source>
</evidence>
<reference evidence="5" key="1">
    <citation type="journal article" date="2016" name="Front. Microbiol.">
        <title>Genome Sequence of the Piezophilic, Mesophilic Sulfate-Reducing Bacterium Desulfovibrio indicus J2T.</title>
        <authorList>
            <person name="Cao J."/>
            <person name="Maignien L."/>
            <person name="Shao Z."/>
            <person name="Alain K."/>
            <person name="Jebbar M."/>
        </authorList>
    </citation>
    <scope>NUCLEOTIDE SEQUENCE</scope>
    <source>
        <strain evidence="5">NBRC 103626</strain>
    </source>
</reference>
<evidence type="ECO:0000256" key="1">
    <source>
        <dbReference type="ARBA" id="ARBA00022729"/>
    </source>
</evidence>
<comment type="caution">
    <text evidence="5">The sequence shown here is derived from an EMBL/GenBank/DDBJ whole genome shotgun (WGS) entry which is preliminary data.</text>
</comment>
<dbReference type="InterPro" id="IPR028994">
    <property type="entry name" value="Integrin_alpha_N"/>
</dbReference>
<proteinExistence type="predicted"/>
<dbReference type="PANTHER" id="PTHR46580">
    <property type="entry name" value="SENSOR KINASE-RELATED"/>
    <property type="match status" value="1"/>
</dbReference>
<keyword evidence="3" id="KW-0325">Glycoprotein</keyword>
<dbReference type="PANTHER" id="PTHR46580:SF4">
    <property type="entry name" value="ATP_GTP-BINDING PROTEIN"/>
    <property type="match status" value="1"/>
</dbReference>
<keyword evidence="6" id="KW-1185">Reference proteome</keyword>
<protein>
    <recommendedName>
        <fullName evidence="7">FG-GAP repeat protein</fullName>
    </recommendedName>
</protein>
<keyword evidence="1 4" id="KW-0732">Signal</keyword>
<dbReference type="InterPro" id="IPR013517">
    <property type="entry name" value="FG-GAP"/>
</dbReference>
<evidence type="ECO:0000313" key="5">
    <source>
        <dbReference type="EMBL" id="GJD81915.1"/>
    </source>
</evidence>
<dbReference type="RefSeq" id="WP_238307133.1">
    <property type="nucleotide sequence ID" value="NZ_BPQM01000173.1"/>
</dbReference>
<sequence>MTRMHPFNRVLAATASLAALTLAADAQNLSPAAEGFTLIPEKPSSVFVDATATHVPAGPVLHVTDSVFVDVDHDGDLDVVVSLERGINRLYLNDGKGRLTHKPGAFGTVQHDSEHVRAADFNGDGNIDVVFVAEEDEAHQLFLGDGRGGFTDASDRLPATSQGNALAVGDVDGDGRPDIVIGSTGEVGQAAGDPVRPAHNLLFLNDPRRPGHFIDAGRTHLPQGNDQAEGIALADMDGDGDLDMVVASPHHANRLLINDGSGHFSDASDRLDLRVPLETRDVKVVDVNGDGRKDIVFFNLTSNNGGWVKDPQTRLLIDDGTGRYRDETEARLPAHRFSSWAGTVVDFNGDGAPDLLVGAIQVPGFVPLQLRAWQNDGQGRFRDVTLDVVPGITVGRSWNMGQGDLDGDGKPDILIGGWGTQARLLLTDVAAYRASLPPAERPGPRPR</sequence>
<accession>A0AA37MCX8</accession>
<dbReference type="SUPFAM" id="SSF69318">
    <property type="entry name" value="Integrin alpha N-terminal domain"/>
    <property type="match status" value="2"/>
</dbReference>
<feature type="chain" id="PRO_5041249037" description="FG-GAP repeat protein" evidence="4">
    <location>
        <begin position="27"/>
        <end position="447"/>
    </location>
</feature>
<dbReference type="Pfam" id="PF13517">
    <property type="entry name" value="FG-GAP_3"/>
    <property type="match status" value="3"/>
</dbReference>
<dbReference type="Gene3D" id="2.130.10.130">
    <property type="entry name" value="Integrin alpha, N-terminal"/>
    <property type="match status" value="2"/>
</dbReference>
<dbReference type="Proteomes" id="UP001055108">
    <property type="component" value="Unassembled WGS sequence"/>
</dbReference>
<evidence type="ECO:0000256" key="3">
    <source>
        <dbReference type="ARBA" id="ARBA00023180"/>
    </source>
</evidence>
<evidence type="ECO:0000256" key="2">
    <source>
        <dbReference type="ARBA" id="ARBA00022737"/>
    </source>
</evidence>
<evidence type="ECO:0000313" key="6">
    <source>
        <dbReference type="Proteomes" id="UP001055108"/>
    </source>
</evidence>
<dbReference type="EMBL" id="BPQM01000173">
    <property type="protein sequence ID" value="GJD81915.1"/>
    <property type="molecule type" value="Genomic_DNA"/>
</dbReference>